<accession>A0A9D1GNM7</accession>
<evidence type="ECO:0000313" key="1">
    <source>
        <dbReference type="EMBL" id="HIT47044.1"/>
    </source>
</evidence>
<dbReference type="EMBL" id="DVLC01000080">
    <property type="protein sequence ID" value="HIT47044.1"/>
    <property type="molecule type" value="Genomic_DNA"/>
</dbReference>
<evidence type="ECO:0000313" key="2">
    <source>
        <dbReference type="Proteomes" id="UP000886881"/>
    </source>
</evidence>
<comment type="caution">
    <text evidence="1">The sequence shown here is derived from an EMBL/GenBank/DDBJ whole genome shotgun (WGS) entry which is preliminary data.</text>
</comment>
<protein>
    <submittedName>
        <fullName evidence="1">Uncharacterized protein</fullName>
    </submittedName>
</protein>
<gene>
    <name evidence="1" type="ORF">IAC35_04210</name>
</gene>
<dbReference type="AlphaFoldDB" id="A0A9D1GNM7"/>
<sequence>MKVFLLAVAVVALCVFGLCFNIIFRKKDFPHYDVGSNEEMRKRGIRCYKDVDAELHSKKCSGNYSEACKECKLYESGSNSRTA</sequence>
<reference evidence="1" key="1">
    <citation type="submission" date="2020-10" db="EMBL/GenBank/DDBJ databases">
        <authorList>
            <person name="Gilroy R."/>
        </authorList>
    </citation>
    <scope>NUCLEOTIDE SEQUENCE</scope>
    <source>
        <strain evidence="1">ChiHecec2B26-709</strain>
    </source>
</reference>
<name>A0A9D1GNM7_9BACT</name>
<proteinExistence type="predicted"/>
<reference evidence="1" key="2">
    <citation type="journal article" date="2021" name="PeerJ">
        <title>Extensive microbial diversity within the chicken gut microbiome revealed by metagenomics and culture.</title>
        <authorList>
            <person name="Gilroy R."/>
            <person name="Ravi A."/>
            <person name="Getino M."/>
            <person name="Pursley I."/>
            <person name="Horton D.L."/>
            <person name="Alikhan N.F."/>
            <person name="Baker D."/>
            <person name="Gharbi K."/>
            <person name="Hall N."/>
            <person name="Watson M."/>
            <person name="Adriaenssens E.M."/>
            <person name="Foster-Nyarko E."/>
            <person name="Jarju S."/>
            <person name="Secka A."/>
            <person name="Antonio M."/>
            <person name="Oren A."/>
            <person name="Chaudhuri R.R."/>
            <person name="La Ragione R."/>
            <person name="Hildebrand F."/>
            <person name="Pallen M.J."/>
        </authorList>
    </citation>
    <scope>NUCLEOTIDE SEQUENCE</scope>
    <source>
        <strain evidence="1">ChiHecec2B26-709</strain>
    </source>
</reference>
<dbReference type="Proteomes" id="UP000886881">
    <property type="component" value="Unassembled WGS sequence"/>
</dbReference>
<organism evidence="1 2">
    <name type="scientific">Candidatus Cryptobacteroides merdipullorum</name>
    <dbReference type="NCBI Taxonomy" id="2840771"/>
    <lineage>
        <taxon>Bacteria</taxon>
        <taxon>Pseudomonadati</taxon>
        <taxon>Bacteroidota</taxon>
        <taxon>Bacteroidia</taxon>
        <taxon>Bacteroidales</taxon>
        <taxon>Candidatus Cryptobacteroides</taxon>
    </lineage>
</organism>